<dbReference type="CDD" id="cd07185">
    <property type="entry name" value="OmpA_C-like"/>
    <property type="match status" value="1"/>
</dbReference>
<dbReference type="Pfam" id="PF00691">
    <property type="entry name" value="OmpA"/>
    <property type="match status" value="1"/>
</dbReference>
<dbReference type="PANTHER" id="PTHR30329">
    <property type="entry name" value="STATOR ELEMENT OF FLAGELLAR MOTOR COMPLEX"/>
    <property type="match status" value="1"/>
</dbReference>
<dbReference type="SUPFAM" id="SSF103088">
    <property type="entry name" value="OmpA-like"/>
    <property type="match status" value="1"/>
</dbReference>
<dbReference type="PANTHER" id="PTHR30329:SF21">
    <property type="entry name" value="LIPOPROTEIN YIAD-RELATED"/>
    <property type="match status" value="1"/>
</dbReference>
<dbReference type="PROSITE" id="PS51123">
    <property type="entry name" value="OMPA_2"/>
    <property type="match status" value="1"/>
</dbReference>
<evidence type="ECO:0000256" key="1">
    <source>
        <dbReference type="ARBA" id="ARBA00004442"/>
    </source>
</evidence>
<feature type="domain" description="OmpA-like" evidence="5">
    <location>
        <begin position="529"/>
        <end position="648"/>
    </location>
</feature>
<evidence type="ECO:0000256" key="4">
    <source>
        <dbReference type="PROSITE-ProRule" id="PRU00473"/>
    </source>
</evidence>
<evidence type="ECO:0000313" key="6">
    <source>
        <dbReference type="EMBL" id="MFD1629227.1"/>
    </source>
</evidence>
<comment type="caution">
    <text evidence="6">The sequence shown here is derived from an EMBL/GenBank/DDBJ whole genome shotgun (WGS) entry which is preliminary data.</text>
</comment>
<evidence type="ECO:0000259" key="5">
    <source>
        <dbReference type="PROSITE" id="PS51123"/>
    </source>
</evidence>
<dbReference type="Gene3D" id="3.30.1330.60">
    <property type="entry name" value="OmpA-like domain"/>
    <property type="match status" value="1"/>
</dbReference>
<dbReference type="InterPro" id="IPR011659">
    <property type="entry name" value="WD40"/>
</dbReference>
<protein>
    <submittedName>
        <fullName evidence="6">OmpA family protein</fullName>
    </submittedName>
</protein>
<organism evidence="6 7">
    <name type="scientific">Pseudopedobacter beijingensis</name>
    <dbReference type="NCBI Taxonomy" id="1207056"/>
    <lineage>
        <taxon>Bacteria</taxon>
        <taxon>Pseudomonadati</taxon>
        <taxon>Bacteroidota</taxon>
        <taxon>Sphingobacteriia</taxon>
        <taxon>Sphingobacteriales</taxon>
        <taxon>Sphingobacteriaceae</taxon>
        <taxon>Pseudopedobacter</taxon>
    </lineage>
</organism>
<evidence type="ECO:0000256" key="3">
    <source>
        <dbReference type="ARBA" id="ARBA00023237"/>
    </source>
</evidence>
<keyword evidence="2 4" id="KW-0472">Membrane</keyword>
<dbReference type="Gene3D" id="1.25.40.10">
    <property type="entry name" value="Tetratricopeptide repeat domain"/>
    <property type="match status" value="1"/>
</dbReference>
<name>A0ABW4IB86_9SPHI</name>
<evidence type="ECO:0000313" key="7">
    <source>
        <dbReference type="Proteomes" id="UP001597118"/>
    </source>
</evidence>
<dbReference type="PRINTS" id="PR01021">
    <property type="entry name" value="OMPADOMAIN"/>
</dbReference>
<dbReference type="InterPro" id="IPR050330">
    <property type="entry name" value="Bact_OuterMem_StrucFunc"/>
</dbReference>
<dbReference type="SUPFAM" id="SSF48452">
    <property type="entry name" value="TPR-like"/>
    <property type="match status" value="1"/>
</dbReference>
<comment type="subcellular location">
    <subcellularLocation>
        <location evidence="1">Cell outer membrane</location>
    </subcellularLocation>
</comment>
<keyword evidence="7" id="KW-1185">Reference proteome</keyword>
<evidence type="ECO:0000256" key="2">
    <source>
        <dbReference type="ARBA" id="ARBA00023136"/>
    </source>
</evidence>
<dbReference type="Pfam" id="PF07676">
    <property type="entry name" value="PD40"/>
    <property type="match status" value="1"/>
</dbReference>
<dbReference type="InterPro" id="IPR006664">
    <property type="entry name" value="OMP_bac"/>
</dbReference>
<dbReference type="InterPro" id="IPR006665">
    <property type="entry name" value="OmpA-like"/>
</dbReference>
<dbReference type="SUPFAM" id="SSF82171">
    <property type="entry name" value="DPP6 N-terminal domain-like"/>
    <property type="match status" value="1"/>
</dbReference>
<accession>A0ABW4IB86</accession>
<dbReference type="EMBL" id="JBHUDG010000004">
    <property type="protein sequence ID" value="MFD1629227.1"/>
    <property type="molecule type" value="Genomic_DNA"/>
</dbReference>
<gene>
    <name evidence="6" type="ORF">ACFSAH_05015</name>
</gene>
<dbReference type="InterPro" id="IPR011990">
    <property type="entry name" value="TPR-like_helical_dom_sf"/>
</dbReference>
<dbReference type="RefSeq" id="WP_379661608.1">
    <property type="nucleotide sequence ID" value="NZ_JBHUDG010000004.1"/>
</dbReference>
<sequence length="648" mass="72236">MKVKNISITFLIASILTAGTTLFAQEQLGLREKANKLYKEYNYASAAIIYQKLADKNKPKLTDLERLADCYHKMNDYEAAETWYSRVVQDPKSATENLLDYGSVLKNNGRYAEAKAILKEYASKTGNTKSVANEIAGCDSAIVWMANPTRHQIKNETEINTSRAEFGVFAHKDGVYYAAQPDEALLRSIDGRTGNSFLRIYSAKRNANNTLNTPLFDHNQVFNREPLHVGPITGNKAGTVYYITRTYSGKKRAQTQEEGKKYKTSNLELYIYIHNGNGWDVQPFKYNKVKEFSVGHAALSPDEKTLYFVSDMPGGLGGTDIWYCEQQTDGSWGEPKNAGSQINTEGDEMFPVVATDGTFYYSTNGLPGMGGLDVFTAKGEKGKWASVRNMRYPVNSANDDFSYVLIGDNGMGYLSSNRKGGAGDDDIYSFSIIKSKIILALQGTVYNKKTSEELAMAAVSLISGNNELKAKKSSKDDGTFYFELAPDTDYTVLGQKEKFYADSVMISTKGITGSDTLKITLRLDPLLEKGKTIRLENIHYDFDKDNIRADAAKILNELVRTLRDNPTLKIELASHTDSRGSDAYNQDLSQRRAQSAVNYIVSRGIARERLVAKGYGETRLLNRCANGVPCSVAEHQENRRTEFTILEF</sequence>
<dbReference type="Proteomes" id="UP001597118">
    <property type="component" value="Unassembled WGS sequence"/>
</dbReference>
<reference evidence="7" key="1">
    <citation type="journal article" date="2019" name="Int. J. Syst. Evol. Microbiol.">
        <title>The Global Catalogue of Microorganisms (GCM) 10K type strain sequencing project: providing services to taxonomists for standard genome sequencing and annotation.</title>
        <authorList>
            <consortium name="The Broad Institute Genomics Platform"/>
            <consortium name="The Broad Institute Genome Sequencing Center for Infectious Disease"/>
            <person name="Wu L."/>
            <person name="Ma J."/>
        </authorList>
    </citation>
    <scope>NUCLEOTIDE SEQUENCE [LARGE SCALE GENOMIC DNA]</scope>
    <source>
        <strain evidence="7">CCUG 53762</strain>
    </source>
</reference>
<proteinExistence type="predicted"/>
<dbReference type="InterPro" id="IPR036737">
    <property type="entry name" value="OmpA-like_sf"/>
</dbReference>
<keyword evidence="3" id="KW-0998">Cell outer membrane</keyword>